<feature type="region of interest" description="Disordered" evidence="21">
    <location>
        <begin position="1"/>
        <end position="23"/>
    </location>
</feature>
<dbReference type="InterPro" id="IPR026054">
    <property type="entry name" value="Nucleoporin"/>
</dbReference>
<organism evidence="23 24">
    <name type="scientific">Apis cerana cerana</name>
    <name type="common">Oriental honeybee</name>
    <dbReference type="NCBI Taxonomy" id="94128"/>
    <lineage>
        <taxon>Eukaryota</taxon>
        <taxon>Metazoa</taxon>
        <taxon>Ecdysozoa</taxon>
        <taxon>Arthropoda</taxon>
        <taxon>Hexapoda</taxon>
        <taxon>Insecta</taxon>
        <taxon>Pterygota</taxon>
        <taxon>Neoptera</taxon>
        <taxon>Endopterygota</taxon>
        <taxon>Hymenoptera</taxon>
        <taxon>Apocrita</taxon>
        <taxon>Aculeata</taxon>
        <taxon>Apoidea</taxon>
        <taxon>Anthophila</taxon>
        <taxon>Apidae</taxon>
        <taxon>Apis</taxon>
    </lineage>
</organism>
<keyword evidence="11" id="KW-0811">Translocation</keyword>
<keyword evidence="14" id="KW-0472">Membrane</keyword>
<dbReference type="InterPro" id="IPR001876">
    <property type="entry name" value="Znf_RanBP2"/>
</dbReference>
<dbReference type="InterPro" id="IPR036443">
    <property type="entry name" value="Znf_RanBP2_sf"/>
</dbReference>
<evidence type="ECO:0000256" key="2">
    <source>
        <dbReference type="ARBA" id="ARBA00004126"/>
    </source>
</evidence>
<keyword evidence="12" id="KW-0238">DNA-binding</keyword>
<protein>
    <recommendedName>
        <fullName evidence="17">Nuclear pore complex protein Nup153</fullName>
    </recommendedName>
    <alternativeName>
        <fullName evidence="19">153 kDa nucleoporin</fullName>
    </alternativeName>
    <alternativeName>
        <fullName evidence="18">Nucleoporin Nup153</fullName>
    </alternativeName>
</protein>
<dbReference type="PROSITE" id="PS50199">
    <property type="entry name" value="ZF_RANBP2_2"/>
    <property type="match status" value="4"/>
</dbReference>
<gene>
    <name evidence="23" type="ORF">APICC_06079</name>
</gene>
<feature type="region of interest" description="Disordered" evidence="21">
    <location>
        <begin position="231"/>
        <end position="264"/>
    </location>
</feature>
<dbReference type="PROSITE" id="PS01358">
    <property type="entry name" value="ZF_RANBP2_1"/>
    <property type="match status" value="4"/>
</dbReference>
<feature type="region of interest" description="Disordered" evidence="21">
    <location>
        <begin position="1424"/>
        <end position="1446"/>
    </location>
</feature>
<comment type="subcellular location">
    <subcellularLocation>
        <location evidence="2">Nucleus membrane</location>
    </subcellularLocation>
    <subcellularLocation>
        <location evidence="3">Nucleus</location>
        <location evidence="3">Nuclear pore complex</location>
    </subcellularLocation>
</comment>
<feature type="domain" description="RanBP2-type" evidence="22">
    <location>
        <begin position="694"/>
        <end position="723"/>
    </location>
</feature>
<evidence type="ECO:0000256" key="5">
    <source>
        <dbReference type="ARBA" id="ARBA00022723"/>
    </source>
</evidence>
<feature type="region of interest" description="Disordered" evidence="21">
    <location>
        <begin position="767"/>
        <end position="789"/>
    </location>
</feature>
<evidence type="ECO:0000259" key="22">
    <source>
        <dbReference type="PROSITE" id="PS50199"/>
    </source>
</evidence>
<dbReference type="PANTHER" id="PTHR23193">
    <property type="entry name" value="NUCLEAR PORE COMPLEX PROTEIN NUP"/>
    <property type="match status" value="1"/>
</dbReference>
<evidence type="ECO:0000313" key="23">
    <source>
        <dbReference type="EMBL" id="PBC26306.1"/>
    </source>
</evidence>
<dbReference type="Proteomes" id="UP000242457">
    <property type="component" value="Unassembled WGS sequence"/>
</dbReference>
<feature type="region of interest" description="Disordered" evidence="21">
    <location>
        <begin position="413"/>
        <end position="444"/>
    </location>
</feature>
<dbReference type="SUPFAM" id="SSF90209">
    <property type="entry name" value="Ran binding protein zinc finger-like"/>
    <property type="match status" value="2"/>
</dbReference>
<feature type="compositionally biased region" description="Polar residues" evidence="21">
    <location>
        <begin position="191"/>
        <end position="208"/>
    </location>
</feature>
<dbReference type="Pfam" id="PF00641">
    <property type="entry name" value="Zn_ribbon_RanBP"/>
    <property type="match status" value="3"/>
</dbReference>
<feature type="region of interest" description="Disordered" evidence="21">
    <location>
        <begin position="59"/>
        <end position="82"/>
    </location>
</feature>
<evidence type="ECO:0000256" key="15">
    <source>
        <dbReference type="ARBA" id="ARBA00023242"/>
    </source>
</evidence>
<feature type="region of interest" description="Disordered" evidence="21">
    <location>
        <begin position="165"/>
        <end position="211"/>
    </location>
</feature>
<dbReference type="GO" id="GO:0008270">
    <property type="term" value="F:zinc ion binding"/>
    <property type="evidence" value="ECO:0007669"/>
    <property type="project" value="UniProtKB-KW"/>
</dbReference>
<keyword evidence="7 20" id="KW-0863">Zinc-finger</keyword>
<feature type="region of interest" description="Disordered" evidence="21">
    <location>
        <begin position="1209"/>
        <end position="1231"/>
    </location>
</feature>
<name>A0A2A3E4W3_APICC</name>
<dbReference type="STRING" id="94128.A0A2A3E4W3"/>
<evidence type="ECO:0000256" key="6">
    <source>
        <dbReference type="ARBA" id="ARBA00022737"/>
    </source>
</evidence>
<keyword evidence="9" id="KW-0862">Zinc</keyword>
<feature type="compositionally biased region" description="Acidic residues" evidence="21">
    <location>
        <begin position="59"/>
        <end position="71"/>
    </location>
</feature>
<evidence type="ECO:0000256" key="19">
    <source>
        <dbReference type="ARBA" id="ARBA00079437"/>
    </source>
</evidence>
<proteinExistence type="inferred from homology"/>
<comment type="similarity">
    <text evidence="16">Belongs to the NUP153 family.</text>
</comment>
<feature type="compositionally biased region" description="Low complexity" evidence="21">
    <location>
        <begin position="1312"/>
        <end position="1322"/>
    </location>
</feature>
<feature type="region of interest" description="Disordered" evidence="21">
    <location>
        <begin position="1362"/>
        <end position="1396"/>
    </location>
</feature>
<feature type="compositionally biased region" description="Polar residues" evidence="21">
    <location>
        <begin position="1323"/>
        <end position="1335"/>
    </location>
</feature>
<evidence type="ECO:0000256" key="4">
    <source>
        <dbReference type="ARBA" id="ARBA00022448"/>
    </source>
</evidence>
<keyword evidence="13" id="KW-0906">Nuclear pore complex</keyword>
<evidence type="ECO:0000256" key="3">
    <source>
        <dbReference type="ARBA" id="ARBA00004567"/>
    </source>
</evidence>
<evidence type="ECO:0000256" key="1">
    <source>
        <dbReference type="ARBA" id="ARBA00001947"/>
    </source>
</evidence>
<feature type="domain" description="RanBP2-type" evidence="22">
    <location>
        <begin position="632"/>
        <end position="661"/>
    </location>
</feature>
<feature type="compositionally biased region" description="Low complexity" evidence="21">
    <location>
        <begin position="166"/>
        <end position="190"/>
    </location>
</feature>
<reference evidence="23 24" key="1">
    <citation type="submission" date="2014-07" db="EMBL/GenBank/DDBJ databases">
        <title>Genomic and transcriptomic analysis on Apis cerana provide comprehensive insights into honey bee biology.</title>
        <authorList>
            <person name="Diao Q."/>
            <person name="Sun L."/>
            <person name="Zheng H."/>
            <person name="Zheng H."/>
            <person name="Xu S."/>
            <person name="Wang S."/>
            <person name="Zeng Z."/>
            <person name="Hu F."/>
            <person name="Su S."/>
            <person name="Wu J."/>
        </authorList>
    </citation>
    <scope>NUCLEOTIDE SEQUENCE [LARGE SCALE GENOMIC DNA]</scope>
    <source>
        <tissue evidence="23">Pupae without intestine</tissue>
    </source>
</reference>
<feature type="compositionally biased region" description="Polar residues" evidence="21">
    <location>
        <begin position="231"/>
        <end position="260"/>
    </location>
</feature>
<evidence type="ECO:0000313" key="24">
    <source>
        <dbReference type="Proteomes" id="UP000242457"/>
    </source>
</evidence>
<dbReference type="GO" id="GO:0008139">
    <property type="term" value="F:nuclear localization sequence binding"/>
    <property type="evidence" value="ECO:0007669"/>
    <property type="project" value="TreeGrafter"/>
</dbReference>
<feature type="domain" description="RanBP2-type" evidence="22">
    <location>
        <begin position="856"/>
        <end position="885"/>
    </location>
</feature>
<dbReference type="GO" id="GO:0006405">
    <property type="term" value="P:RNA export from nucleus"/>
    <property type="evidence" value="ECO:0007669"/>
    <property type="project" value="TreeGrafter"/>
</dbReference>
<dbReference type="GO" id="GO:0003677">
    <property type="term" value="F:DNA binding"/>
    <property type="evidence" value="ECO:0007669"/>
    <property type="project" value="UniProtKB-KW"/>
</dbReference>
<dbReference type="GO" id="GO:0005643">
    <property type="term" value="C:nuclear pore"/>
    <property type="evidence" value="ECO:0007669"/>
    <property type="project" value="UniProtKB-SubCell"/>
</dbReference>
<keyword evidence="6" id="KW-0677">Repeat</keyword>
<comment type="cofactor">
    <cofactor evidence="1">
        <name>Zn(2+)</name>
        <dbReference type="ChEBI" id="CHEBI:29105"/>
    </cofactor>
</comment>
<dbReference type="Gene3D" id="4.10.1060.10">
    <property type="entry name" value="Zinc finger, RanBP2-type"/>
    <property type="match status" value="3"/>
</dbReference>
<evidence type="ECO:0000256" key="8">
    <source>
        <dbReference type="ARBA" id="ARBA00022816"/>
    </source>
</evidence>
<keyword evidence="10" id="KW-0653">Protein transport</keyword>
<evidence type="ECO:0000256" key="13">
    <source>
        <dbReference type="ARBA" id="ARBA00023132"/>
    </source>
</evidence>
<evidence type="ECO:0000256" key="7">
    <source>
        <dbReference type="ARBA" id="ARBA00022771"/>
    </source>
</evidence>
<evidence type="ECO:0000256" key="16">
    <source>
        <dbReference type="ARBA" id="ARBA00060842"/>
    </source>
</evidence>
<dbReference type="EMBL" id="KZ288400">
    <property type="protein sequence ID" value="PBC26306.1"/>
    <property type="molecule type" value="Genomic_DNA"/>
</dbReference>
<keyword evidence="5" id="KW-0479">Metal-binding</keyword>
<evidence type="ECO:0000256" key="18">
    <source>
        <dbReference type="ARBA" id="ARBA00078197"/>
    </source>
</evidence>
<dbReference type="OrthoDB" id="79830at2759"/>
<evidence type="ECO:0000256" key="9">
    <source>
        <dbReference type="ARBA" id="ARBA00022833"/>
    </source>
</evidence>
<evidence type="ECO:0000256" key="12">
    <source>
        <dbReference type="ARBA" id="ARBA00023125"/>
    </source>
</evidence>
<evidence type="ECO:0000256" key="14">
    <source>
        <dbReference type="ARBA" id="ARBA00023136"/>
    </source>
</evidence>
<dbReference type="FunFam" id="4.10.1060.10:FF:000001">
    <property type="entry name" value="Nuclear pore complex protein Nup153"/>
    <property type="match status" value="1"/>
</dbReference>
<dbReference type="GO" id="GO:0031965">
    <property type="term" value="C:nuclear membrane"/>
    <property type="evidence" value="ECO:0007669"/>
    <property type="project" value="UniProtKB-SubCell"/>
</dbReference>
<feature type="region of interest" description="Disordered" evidence="21">
    <location>
        <begin position="1312"/>
        <end position="1335"/>
    </location>
</feature>
<feature type="domain" description="RanBP2-type" evidence="22">
    <location>
        <begin position="804"/>
        <end position="833"/>
    </location>
</feature>
<dbReference type="GO" id="GO:0006606">
    <property type="term" value="P:protein import into nucleus"/>
    <property type="evidence" value="ECO:0007669"/>
    <property type="project" value="TreeGrafter"/>
</dbReference>
<feature type="compositionally biased region" description="Basic and acidic residues" evidence="21">
    <location>
        <begin position="422"/>
        <end position="433"/>
    </location>
</feature>
<evidence type="ECO:0000256" key="11">
    <source>
        <dbReference type="ARBA" id="ARBA00023010"/>
    </source>
</evidence>
<evidence type="ECO:0000256" key="20">
    <source>
        <dbReference type="PROSITE-ProRule" id="PRU00322"/>
    </source>
</evidence>
<feature type="compositionally biased region" description="Polar residues" evidence="21">
    <location>
        <begin position="1424"/>
        <end position="1438"/>
    </location>
</feature>
<dbReference type="GO" id="GO:0051028">
    <property type="term" value="P:mRNA transport"/>
    <property type="evidence" value="ECO:0007669"/>
    <property type="project" value="UniProtKB-KW"/>
</dbReference>
<dbReference type="PANTHER" id="PTHR23193:SF23">
    <property type="entry name" value="NUCLEAR PORE COMPLEX PROTEIN NUP153"/>
    <property type="match status" value="1"/>
</dbReference>
<sequence>MAKGSNNLTGRRSSSHNTKPYDANNSFVKKVATKVTDLIPQRLWISKWFNSSQNEDVLEDNENLEEVESEEDIQKPPPLKRPCIRMDVTHPPGTFSIQPRTKSTINKTSVAKQQYSIHNEVSEDFCKPGMAGPSGISHLVSSTPTMQSSIRNVAPQRSELNSLVATTNNGTTNGTDDNSESSESTSGCSSLIPQTNRQEAPSNVSYHSPFSKRKRFNDDKLSFTNHMQSPRSLFLDNNNRDTLSSRRPSFNASIMTNTPDRASPLASPFYSGNITFGGANAAGLYKQGRNLFNSSNEIQLKVPKRTSVEVKPSNTVGIDSSGMSQTAKKILEALEHFSSPITDAKKIPLKMMNNTSSINKKRTREEMTSTTKVGLRHLTRELTVPTVPDILKLRRRQKLQDTTVAARKIISARSEPPPPQEYHLRTQTNEDLKHHGKTKGAKLEQEDTIEPVNLPNIPLPISSLPNFNFMPSTNTTIVDEASTDKQNTFTFASPIKVTSTTKNLKSINNFTFSSPINADKQSIDKSNDINSSLNKNGIKPNISSNEYIPPVIQNFIWSDSSIAPRLKEKIKNSDGTISSDELKSGSVMDVLCSKSEKLNESKMQLDSETTINKINTVSPNINDNIIKALNSQSNMWECSECLFKNNDSETHCFTCKAIKSNLKDKKISEISTSNNASELKTTVKDHFGLQFKLSSNQWECTSCFLKNKQSDTKCIACSALKSDIKQEIKFVKHKERFEECPKCKSKDFEKSTTCSCNTFKSNELKITPQKNTNSTDNTDISANEDNRTNTSTNTFSNIDKLKSSKDTWECPSCMVRNLISIDSCPCCNTAKPSIGITTKNIVSTFPNGFGDKFKKPDGAWNCNTCMIQNEEKITICVACGDSKPGLKKSDNSTSANTSSNLQFNFDMPANSTGFKFGIDKAGQEKTDNTISSNGFKFGENQQNSQTGQFTFGIQKEEKKTSEIQKSENNILSTSENAFQTNASNSEKTDIKQNPEKIEKNTTLFSFGIAKSESATIECNKQSANVTTATIPSTFTFDTSKPTMVQSDTKEEKQIENTIVEVSKPSTGTIESSNTINTNTLSSITQSNTQETKSTATFSFGVPSNTIAVTSSTSTIVVSSLPSSTQSSFTFIESKSTTQTSIVPTFGQISTSAPTANLSNTFTFGDSKTREGSSMTKTFGTLPNAPSGNTLFSNISNSPSLFNNDTKTTPTFGQTSTEDNKQPAFGATSTNKSSTFAIPENKVPIFGNTENKPIFGSPDTKMPVFGNTDNKVTSLFNPPLQPSTATPIPFGGPSATPTLFRSSVTPVFGNNTTSTFTTESTPSIFGSTSKPNETGTSNSNIFTFGTSPPQAVAKSGTGFNFSANTNPGESTQKPLFTFGSHTSTPQSNNLFGNTFNNPTSTNAGFTFNAPKPEATAFAQSAATTPTIFGTPQPGVQNQASSSFSSTPSNTGFNFGTTTPAVTSSGGFNFGVVASASTPSAGFNFNPPSNTPTFDPNTPPSFNFTGGNAPPTFNATPTQTQRKIKKAFRRMRICLRTTTCVLQDL</sequence>
<evidence type="ECO:0000256" key="17">
    <source>
        <dbReference type="ARBA" id="ARBA00068609"/>
    </source>
</evidence>
<evidence type="ECO:0000256" key="10">
    <source>
        <dbReference type="ARBA" id="ARBA00022927"/>
    </source>
</evidence>
<evidence type="ECO:0000256" key="21">
    <source>
        <dbReference type="SAM" id="MobiDB-lite"/>
    </source>
</evidence>
<keyword evidence="15" id="KW-0539">Nucleus</keyword>
<feature type="compositionally biased region" description="Polar residues" evidence="21">
    <location>
        <begin position="768"/>
        <end position="783"/>
    </location>
</feature>
<dbReference type="GO" id="GO:0017056">
    <property type="term" value="F:structural constituent of nuclear pore"/>
    <property type="evidence" value="ECO:0007669"/>
    <property type="project" value="TreeGrafter"/>
</dbReference>
<keyword evidence="8" id="KW-0509">mRNA transport</keyword>
<dbReference type="SMART" id="SM00547">
    <property type="entry name" value="ZnF_RBZ"/>
    <property type="match status" value="4"/>
</dbReference>
<accession>A0A2A3E4W3</accession>
<keyword evidence="24" id="KW-1185">Reference proteome</keyword>
<keyword evidence="4" id="KW-0813">Transport</keyword>